<comment type="caution">
    <text evidence="1">The sequence shown here is derived from an EMBL/GenBank/DDBJ whole genome shotgun (WGS) entry which is preliminary data.</text>
</comment>
<dbReference type="InterPro" id="IPR011990">
    <property type="entry name" value="TPR-like_helical_dom_sf"/>
</dbReference>
<protein>
    <submittedName>
        <fullName evidence="1">Sel1 repeat family protein</fullName>
    </submittedName>
</protein>
<evidence type="ECO:0000313" key="1">
    <source>
        <dbReference type="EMBL" id="HFI91029.1"/>
    </source>
</evidence>
<dbReference type="SMART" id="SM00671">
    <property type="entry name" value="SEL1"/>
    <property type="match status" value="6"/>
</dbReference>
<dbReference type="PANTHER" id="PTHR43628:SF1">
    <property type="entry name" value="CHITIN SYNTHASE REGULATORY FACTOR 2-RELATED"/>
    <property type="match status" value="1"/>
</dbReference>
<dbReference type="EMBL" id="DSUJ01000008">
    <property type="protein sequence ID" value="HFI91029.1"/>
    <property type="molecule type" value="Genomic_DNA"/>
</dbReference>
<dbReference type="SUPFAM" id="SSF81901">
    <property type="entry name" value="HCP-like"/>
    <property type="match status" value="3"/>
</dbReference>
<sequence>MSAFINKYLLVLLISFLSFELYSQDTTQSLAFKRNRPLKNNPYFYRPDLSYQLLQQFKLLQEANAGDALAQHELGLRLLLGEGMAADTVQAIKWIKKAADQNLSAAAYNYGIMLINGWGVEWNPFEAFKYFKTAASKGMPQAQYVTGILYTDNLIVPRNWEKAFYFINLAKENGYEVESDILNELTSRARPSFIDSVKRGSVKEDQNFSKDDVSAKSDFGSVNKNSVEKSIGLSFINFDSLEDTTHHQVKDEELISDLTRTDIQNILDTLNLNHVKSISQIVGNNQIKILMDLCNYGTPEALTLVGKLYEEGIYFHKNFILAAEYYLRAIRYESFRAPFLLYQLTQKPEFKSLLHKEVTERNPDAMFVWYGLSRFGYNNEIITNESIRILQDAVALKHLPSIIELALNYYTGDLFGKNEAIAIQLWKDAEATGSIEATIRIVIAELFKEQKNENSKRLVSALLNFAEKGSVISQSALGICYLKGIGTEINKGLAVKYFRLAAFRGNRFAYEQLKNLYDEIRPQLNEFIIN</sequence>
<accession>A0A7V2ZJ79</accession>
<dbReference type="AlphaFoldDB" id="A0A7V2ZJ79"/>
<gene>
    <name evidence="1" type="ORF">ENS31_05770</name>
</gene>
<organism evidence="1">
    <name type="scientific">Ignavibacterium album</name>
    <dbReference type="NCBI Taxonomy" id="591197"/>
    <lineage>
        <taxon>Bacteria</taxon>
        <taxon>Pseudomonadati</taxon>
        <taxon>Ignavibacteriota</taxon>
        <taxon>Ignavibacteria</taxon>
        <taxon>Ignavibacteriales</taxon>
        <taxon>Ignavibacteriaceae</taxon>
        <taxon>Ignavibacterium</taxon>
    </lineage>
</organism>
<dbReference type="InterPro" id="IPR006597">
    <property type="entry name" value="Sel1-like"/>
</dbReference>
<dbReference type="PANTHER" id="PTHR43628">
    <property type="entry name" value="ACTIVATOR OF C KINASE PROTEIN 1-RELATED"/>
    <property type="match status" value="1"/>
</dbReference>
<dbReference type="Gene3D" id="1.25.40.10">
    <property type="entry name" value="Tetratricopeptide repeat domain"/>
    <property type="match status" value="2"/>
</dbReference>
<dbReference type="Pfam" id="PF08238">
    <property type="entry name" value="Sel1"/>
    <property type="match status" value="5"/>
</dbReference>
<proteinExistence type="predicted"/>
<name>A0A7V2ZJ79_9BACT</name>
<dbReference type="InterPro" id="IPR052945">
    <property type="entry name" value="Mitotic_Regulator"/>
</dbReference>
<reference evidence="1" key="1">
    <citation type="journal article" date="2020" name="mSystems">
        <title>Genome- and Community-Level Interaction Insights into Carbon Utilization and Element Cycling Functions of Hydrothermarchaeota in Hydrothermal Sediment.</title>
        <authorList>
            <person name="Zhou Z."/>
            <person name="Liu Y."/>
            <person name="Xu W."/>
            <person name="Pan J."/>
            <person name="Luo Z.H."/>
            <person name="Li M."/>
        </authorList>
    </citation>
    <scope>NUCLEOTIDE SEQUENCE [LARGE SCALE GENOMIC DNA]</scope>
    <source>
        <strain evidence="1">SpSt-479</strain>
    </source>
</reference>